<protein>
    <submittedName>
        <fullName evidence="2">Uncharacterized protein</fullName>
    </submittedName>
</protein>
<accession>A0A2T8I853</accession>
<feature type="transmembrane region" description="Helical" evidence="1">
    <location>
        <begin position="37"/>
        <end position="57"/>
    </location>
</feature>
<name>A0A2T8I853_9POAL</name>
<gene>
    <name evidence="2" type="ORF">PAHAL_8G080200</name>
</gene>
<reference evidence="2" key="1">
    <citation type="submission" date="2018-04" db="EMBL/GenBank/DDBJ databases">
        <title>WGS assembly of Panicum hallii.</title>
        <authorList>
            <person name="Lovell J."/>
            <person name="Jenkins J."/>
            <person name="Lowry D."/>
            <person name="Mamidi S."/>
            <person name="Sreedasyam A."/>
            <person name="Weng X."/>
            <person name="Barry K."/>
            <person name="Bonette J."/>
            <person name="Campitelli B."/>
            <person name="Daum C."/>
            <person name="Gordon S."/>
            <person name="Gould B."/>
            <person name="Lipzen A."/>
            <person name="Macqueen A."/>
            <person name="Palacio-Mejia J."/>
            <person name="Plott C."/>
            <person name="Shakirov E."/>
            <person name="Shu S."/>
            <person name="Yoshinaga Y."/>
            <person name="Zane M."/>
            <person name="Rokhsar D."/>
            <person name="Grimwood J."/>
            <person name="Schmutz J."/>
            <person name="Juenger T."/>
        </authorList>
    </citation>
    <scope>NUCLEOTIDE SEQUENCE [LARGE SCALE GENOMIC DNA]</scope>
    <source>
        <strain evidence="2">FIL2</strain>
    </source>
</reference>
<dbReference type="AlphaFoldDB" id="A0A2T8I853"/>
<keyword evidence="1" id="KW-1133">Transmembrane helix</keyword>
<evidence type="ECO:0000256" key="1">
    <source>
        <dbReference type="SAM" id="Phobius"/>
    </source>
</evidence>
<keyword evidence="1" id="KW-0472">Membrane</keyword>
<organism evidence="2">
    <name type="scientific">Panicum hallii</name>
    <dbReference type="NCBI Taxonomy" id="206008"/>
    <lineage>
        <taxon>Eukaryota</taxon>
        <taxon>Viridiplantae</taxon>
        <taxon>Streptophyta</taxon>
        <taxon>Embryophyta</taxon>
        <taxon>Tracheophyta</taxon>
        <taxon>Spermatophyta</taxon>
        <taxon>Magnoliopsida</taxon>
        <taxon>Liliopsida</taxon>
        <taxon>Poales</taxon>
        <taxon>Poaceae</taxon>
        <taxon>PACMAD clade</taxon>
        <taxon>Panicoideae</taxon>
        <taxon>Panicodae</taxon>
        <taxon>Paniceae</taxon>
        <taxon>Panicinae</taxon>
        <taxon>Panicum</taxon>
        <taxon>Panicum sect. Panicum</taxon>
    </lineage>
</organism>
<dbReference type="Proteomes" id="UP000243499">
    <property type="component" value="Chromosome 8"/>
</dbReference>
<dbReference type="Gramene" id="PVH33859">
    <property type="protein sequence ID" value="PVH33859"/>
    <property type="gene ID" value="PAHAL_8G080200"/>
</dbReference>
<evidence type="ECO:0000313" key="2">
    <source>
        <dbReference type="EMBL" id="PVH33859.1"/>
    </source>
</evidence>
<sequence length="96" mass="11393">MNSMGKVSSRKERRKYRENKTCRFEADHVDKAGQSKYLCGVMLCSGFCVYIRAFVYLHRSVLFFAVQFRIRVEWRADLLLVLCRTGDARRAGFYYF</sequence>
<proteinExistence type="predicted"/>
<keyword evidence="1" id="KW-0812">Transmembrane</keyword>
<dbReference type="EMBL" id="CM008053">
    <property type="protein sequence ID" value="PVH33859.1"/>
    <property type="molecule type" value="Genomic_DNA"/>
</dbReference>